<dbReference type="Proteomes" id="UP001320122">
    <property type="component" value="Unassembled WGS sequence"/>
</dbReference>
<keyword evidence="2" id="KW-1185">Reference proteome</keyword>
<dbReference type="SUPFAM" id="SSF55729">
    <property type="entry name" value="Acyl-CoA N-acyltransferases (Nat)"/>
    <property type="match status" value="1"/>
</dbReference>
<dbReference type="PANTHER" id="PTHR47017">
    <property type="entry name" value="ACYL-COA"/>
    <property type="match status" value="1"/>
</dbReference>
<reference evidence="1 2" key="1">
    <citation type="journal article" date="2021" name="Front. Microbiol.">
        <title>Aerobic Denitrification and Heterotrophic Sulfur Oxidation in the Genus Halomonas Revealed by Six Novel Species Characterizations and Genome-Based Analysis.</title>
        <authorList>
            <person name="Wang L."/>
            <person name="Shao Z."/>
        </authorList>
    </citation>
    <scope>NUCLEOTIDE SEQUENCE [LARGE SCALE GENOMIC DNA]</scope>
    <source>
        <strain evidence="1 2">MCCC 1A11036</strain>
    </source>
</reference>
<organism evidence="1 2">
    <name type="scientific">Billgrantia zhangzhouensis</name>
    <dbReference type="NCBI Taxonomy" id="2733481"/>
    <lineage>
        <taxon>Bacteria</taxon>
        <taxon>Pseudomonadati</taxon>
        <taxon>Pseudomonadota</taxon>
        <taxon>Gammaproteobacteria</taxon>
        <taxon>Oceanospirillales</taxon>
        <taxon>Halomonadaceae</taxon>
        <taxon>Billgrantia</taxon>
    </lineage>
</organism>
<dbReference type="Pfam" id="PF04339">
    <property type="entry name" value="FemAB_like"/>
    <property type="match status" value="1"/>
</dbReference>
<proteinExistence type="predicted"/>
<protein>
    <submittedName>
        <fullName evidence="1">GNAT family N-acetyltransferase</fullName>
    </submittedName>
</protein>
<dbReference type="RefSeq" id="WP_234275656.1">
    <property type="nucleotide sequence ID" value="NZ_JABFTT010000021.1"/>
</dbReference>
<evidence type="ECO:0000313" key="2">
    <source>
        <dbReference type="Proteomes" id="UP001320122"/>
    </source>
</evidence>
<sequence length="377" mass="42906">MSELILKELPAIEAVPAVQWNALVGDDHPFLRHEFLHALEASGAASRSTGWVPRHLTLWRGESLVGAMPYYHKFHSYGEYVFDWAWADAWERAGGRYYPKGLTAIPFSPVPGPRLALASGEDPLAARSALAAAWEGAALSSWHLLYAEDGEIDAWLAVRPELLVRHGVQFQWRDQGYGDFDGFLAALTSKRRKSIRRERRRVAEQGLTLHRLESEEIGERELEHFFRCYEITYLERGRHGYLNLDFFRRLRRTMPAALVLIQARLDGQPVAAALCLQGRRTLYGRYWGSEVLADCLHFEACYYQGIEHCLARGLSCFDPGTQGEHKLTRGFAPRRLRSLHHLADPGLRAAVARFCDEEHGHVEAYCRAAERALPFRI</sequence>
<name>A0ABS9AKW3_9GAMM</name>
<comment type="caution">
    <text evidence="1">The sequence shown here is derived from an EMBL/GenBank/DDBJ whole genome shotgun (WGS) entry which is preliminary data.</text>
</comment>
<dbReference type="InterPro" id="IPR016181">
    <property type="entry name" value="Acyl_CoA_acyltransferase"/>
</dbReference>
<dbReference type="InterPro" id="IPR007434">
    <property type="entry name" value="FemAB-like"/>
</dbReference>
<dbReference type="PANTHER" id="PTHR47017:SF1">
    <property type="entry name" value="ACYL-COA"/>
    <property type="match status" value="1"/>
</dbReference>
<evidence type="ECO:0000313" key="1">
    <source>
        <dbReference type="EMBL" id="MCE8022384.1"/>
    </source>
</evidence>
<accession>A0ABS9AKW3</accession>
<gene>
    <name evidence="1" type="ORF">HOP51_20065</name>
</gene>
<dbReference type="EMBL" id="JABFTT010000021">
    <property type="protein sequence ID" value="MCE8022384.1"/>
    <property type="molecule type" value="Genomic_DNA"/>
</dbReference>
<dbReference type="Gene3D" id="3.40.630.30">
    <property type="match status" value="1"/>
</dbReference>